<name>A0ABY7DB94_MYAAR</name>
<protein>
    <submittedName>
        <fullName evidence="1">Uncharacterized protein</fullName>
    </submittedName>
</protein>
<evidence type="ECO:0000313" key="2">
    <source>
        <dbReference type="Proteomes" id="UP001164746"/>
    </source>
</evidence>
<evidence type="ECO:0000313" key="1">
    <source>
        <dbReference type="EMBL" id="WAQ94951.1"/>
    </source>
</evidence>
<proteinExistence type="predicted"/>
<dbReference type="Proteomes" id="UP001164746">
    <property type="component" value="Chromosome 1"/>
</dbReference>
<keyword evidence="2" id="KW-1185">Reference proteome</keyword>
<dbReference type="EMBL" id="CP111012">
    <property type="protein sequence ID" value="WAQ94951.1"/>
    <property type="molecule type" value="Genomic_DNA"/>
</dbReference>
<gene>
    <name evidence="1" type="ORF">MAR_007422</name>
</gene>
<sequence length="74" mass="8211">MADIVSFSEKASAIRTISWSCDNRIAICTDEGIKSLILQCKVNNSANKPFFVQTDIPVNPDVWDIPKCLHNANC</sequence>
<organism evidence="1 2">
    <name type="scientific">Mya arenaria</name>
    <name type="common">Soft-shell clam</name>
    <dbReference type="NCBI Taxonomy" id="6604"/>
    <lineage>
        <taxon>Eukaryota</taxon>
        <taxon>Metazoa</taxon>
        <taxon>Spiralia</taxon>
        <taxon>Lophotrochozoa</taxon>
        <taxon>Mollusca</taxon>
        <taxon>Bivalvia</taxon>
        <taxon>Autobranchia</taxon>
        <taxon>Heteroconchia</taxon>
        <taxon>Euheterodonta</taxon>
        <taxon>Imparidentia</taxon>
        <taxon>Neoheterodontei</taxon>
        <taxon>Myida</taxon>
        <taxon>Myoidea</taxon>
        <taxon>Myidae</taxon>
        <taxon>Mya</taxon>
    </lineage>
</organism>
<accession>A0ABY7DB94</accession>
<reference evidence="1" key="1">
    <citation type="submission" date="2022-11" db="EMBL/GenBank/DDBJ databases">
        <title>Centuries of genome instability and evolution in soft-shell clam transmissible cancer (bioRxiv).</title>
        <authorList>
            <person name="Hart S.F.M."/>
            <person name="Yonemitsu M.A."/>
            <person name="Giersch R.M."/>
            <person name="Beal B.F."/>
            <person name="Arriagada G."/>
            <person name="Davis B.W."/>
            <person name="Ostrander E.A."/>
            <person name="Goff S.P."/>
            <person name="Metzger M.J."/>
        </authorList>
    </citation>
    <scope>NUCLEOTIDE SEQUENCE</scope>
    <source>
        <strain evidence="1">MELC-2E11</strain>
        <tissue evidence="1">Siphon/mantle</tissue>
    </source>
</reference>